<dbReference type="GO" id="GO:0031080">
    <property type="term" value="C:nuclear pore outer ring"/>
    <property type="evidence" value="ECO:0007669"/>
    <property type="project" value="TreeGrafter"/>
</dbReference>
<keyword evidence="9" id="KW-1185">Reference proteome</keyword>
<evidence type="ECO:0000256" key="3">
    <source>
        <dbReference type="ARBA" id="ARBA00022927"/>
    </source>
</evidence>
<evidence type="ECO:0000256" key="7">
    <source>
        <dbReference type="RuleBase" id="RU365072"/>
    </source>
</evidence>
<dbReference type="GO" id="GO:0006406">
    <property type="term" value="P:mRNA export from nucleus"/>
    <property type="evidence" value="ECO:0007669"/>
    <property type="project" value="TreeGrafter"/>
</dbReference>
<dbReference type="STRING" id="1051891.A0A0C3LS00"/>
<proteinExistence type="inferred from homology"/>
<evidence type="ECO:0000313" key="8">
    <source>
        <dbReference type="EMBL" id="KIO24192.1"/>
    </source>
</evidence>
<dbReference type="Pfam" id="PF04121">
    <property type="entry name" value="Nup84_Nup100"/>
    <property type="match status" value="1"/>
</dbReference>
<evidence type="ECO:0000313" key="9">
    <source>
        <dbReference type="Proteomes" id="UP000054248"/>
    </source>
</evidence>
<dbReference type="GO" id="GO:0006606">
    <property type="term" value="P:protein import into nucleus"/>
    <property type="evidence" value="ECO:0007669"/>
    <property type="project" value="TreeGrafter"/>
</dbReference>
<evidence type="ECO:0000256" key="6">
    <source>
        <dbReference type="ARBA" id="ARBA00023242"/>
    </source>
</evidence>
<reference evidence="9" key="2">
    <citation type="submission" date="2015-01" db="EMBL/GenBank/DDBJ databases">
        <title>Evolutionary Origins and Diversification of the Mycorrhizal Mutualists.</title>
        <authorList>
            <consortium name="DOE Joint Genome Institute"/>
            <consortium name="Mycorrhizal Genomics Consortium"/>
            <person name="Kohler A."/>
            <person name="Kuo A."/>
            <person name="Nagy L.G."/>
            <person name="Floudas D."/>
            <person name="Copeland A."/>
            <person name="Barry K.W."/>
            <person name="Cichocki N."/>
            <person name="Veneault-Fourrey C."/>
            <person name="LaButti K."/>
            <person name="Lindquist E.A."/>
            <person name="Lipzen A."/>
            <person name="Lundell T."/>
            <person name="Morin E."/>
            <person name="Murat C."/>
            <person name="Riley R."/>
            <person name="Ohm R."/>
            <person name="Sun H."/>
            <person name="Tunlid A."/>
            <person name="Henrissat B."/>
            <person name="Grigoriev I.V."/>
            <person name="Hibbett D.S."/>
            <person name="Martin F."/>
        </authorList>
    </citation>
    <scope>NUCLEOTIDE SEQUENCE [LARGE SCALE GENOMIC DNA]</scope>
    <source>
        <strain evidence="9">MUT 4182</strain>
    </source>
</reference>
<dbReference type="HOGENOM" id="CLU_012944_0_0_1"/>
<keyword evidence="4 7" id="KW-0811">Translocation</keyword>
<accession>A0A0C3LS00</accession>
<name>A0A0C3LS00_9AGAM</name>
<keyword evidence="2" id="KW-0509">mRNA transport</keyword>
<keyword evidence="3" id="KW-0653">Protein transport</keyword>
<sequence length="783" mass="87311">MDQASVSYGQTLDALKAMQAAKKPAGDIVQEGTDMYYRLCQDMLNELSKTNGDEYFTPAELELLRLERDTWSLVRALYIDKNEPLPTSTTPQALLQRNPYTPAIAIVQRVMDHEPTLRRLSTVVNWLHDTAPAPSTSTHQSGYRRRTQREIVGARQAGQARAGLPKALDPDALNRESGVSLYPDDTAAEASLSYDLFRLVRAGRLKEALTVAADAGHPWLAAVLHGSLPFQWTAVTSRDTVTDTENEANRGTSGWQGNKRRKLWREACLQAAASPTYSPATRALYASLCLTSRSIPAVTPLLRTWEDHLWARVEMLLTERIAGWLDHLGGFWENGMKASDPQSSAKLQDLPDENQWWADVDKLVREMGNVRVEDGAASDNAFHFAQLHLVLGNVNGLLEQVASTCASRAEQEQPSSRDWQLVIRFFAHLCLFLRVIHEPIPTPAVDVILNEYIRQLETDPTSSPLVALYVGALGESAVEKYASYLARLDVHLPQKDRESALRDCEKHGLDVGQVAVMAAALAARAILAVLPNAKGPLPDPTSGPPQITENEHVLVRSLDWLLYTGRTGDEALAQANSLIRYFLGIGRPVGARVIMSLVSQKLIRTRPDSDFHSGEGIEFQQYQQYVSLTDALDNVPSPDTYPSGESAQKRAAWKDAYLRAIDNAWRLGLDLLTHSWLENDLFKMFSDSRLEELRRVRSIHVPDAVIRLSYILLNSRAHSEGNLDRAMELVPIVADERYFVYPTFIAYGGNRLEEYLDGVRHVGLALLEAGRNPNDLFIPSQKR</sequence>
<comment type="subcellular location">
    <subcellularLocation>
        <location evidence="7">Nucleus</location>
        <location evidence="7">Nuclear pore complex</location>
    </subcellularLocation>
    <subcellularLocation>
        <location evidence="7">Nucleus membrane</location>
    </subcellularLocation>
</comment>
<keyword evidence="7" id="KW-0472">Membrane</keyword>
<evidence type="ECO:0000256" key="1">
    <source>
        <dbReference type="ARBA" id="ARBA00022448"/>
    </source>
</evidence>
<dbReference type="InterPro" id="IPR007252">
    <property type="entry name" value="Nup84/Nup107"/>
</dbReference>
<evidence type="ECO:0000256" key="5">
    <source>
        <dbReference type="ARBA" id="ARBA00023132"/>
    </source>
</evidence>
<keyword evidence="6 7" id="KW-0539">Nucleus</keyword>
<dbReference type="PANTHER" id="PTHR13003">
    <property type="entry name" value="NUP107-RELATED"/>
    <property type="match status" value="1"/>
</dbReference>
<evidence type="ECO:0000256" key="2">
    <source>
        <dbReference type="ARBA" id="ARBA00022816"/>
    </source>
</evidence>
<reference evidence="8 9" key="1">
    <citation type="submission" date="2014-04" db="EMBL/GenBank/DDBJ databases">
        <authorList>
            <consortium name="DOE Joint Genome Institute"/>
            <person name="Kuo A."/>
            <person name="Girlanda M."/>
            <person name="Perotto S."/>
            <person name="Kohler A."/>
            <person name="Nagy L.G."/>
            <person name="Floudas D."/>
            <person name="Copeland A."/>
            <person name="Barry K.W."/>
            <person name="Cichocki N."/>
            <person name="Veneault-Fourrey C."/>
            <person name="LaButti K."/>
            <person name="Lindquist E.A."/>
            <person name="Lipzen A."/>
            <person name="Lundell T."/>
            <person name="Morin E."/>
            <person name="Murat C."/>
            <person name="Sun H."/>
            <person name="Tunlid A."/>
            <person name="Henrissat B."/>
            <person name="Grigoriev I.V."/>
            <person name="Hibbett D.S."/>
            <person name="Martin F."/>
            <person name="Nordberg H.P."/>
            <person name="Cantor M.N."/>
            <person name="Hua S.X."/>
        </authorList>
    </citation>
    <scope>NUCLEOTIDE SEQUENCE [LARGE SCALE GENOMIC DNA]</scope>
    <source>
        <strain evidence="8 9">MUT 4182</strain>
    </source>
</reference>
<keyword evidence="5 7" id="KW-0906">Nuclear pore complex</keyword>
<dbReference type="AlphaFoldDB" id="A0A0C3LS00"/>
<comment type="similarity">
    <text evidence="7">Belongs to the nucleoporin Nup84/Nup107 family.</text>
</comment>
<dbReference type="GO" id="GO:0017056">
    <property type="term" value="F:structural constituent of nuclear pore"/>
    <property type="evidence" value="ECO:0007669"/>
    <property type="project" value="UniProtKB-UniRule"/>
</dbReference>
<comment type="function">
    <text evidence="7">Functions as a component of the nuclear pore complex (NPC).</text>
</comment>
<keyword evidence="1 7" id="KW-0813">Transport</keyword>
<protein>
    <recommendedName>
        <fullName evidence="7">Nuclear pore complex protein</fullName>
    </recommendedName>
</protein>
<dbReference type="GO" id="GO:0031965">
    <property type="term" value="C:nuclear membrane"/>
    <property type="evidence" value="ECO:0007669"/>
    <property type="project" value="UniProtKB-SubCell"/>
</dbReference>
<dbReference type="Gene3D" id="1.20.190.50">
    <property type="match status" value="1"/>
</dbReference>
<gene>
    <name evidence="8" type="ORF">M407DRAFT_26387</name>
</gene>
<dbReference type="GO" id="GO:0000973">
    <property type="term" value="P:post-transcriptional tethering of RNA polymerase II gene DNA at nuclear periphery"/>
    <property type="evidence" value="ECO:0007669"/>
    <property type="project" value="TreeGrafter"/>
</dbReference>
<dbReference type="OrthoDB" id="3098at2759"/>
<comment type="subunit">
    <text evidence="7">Part of the nuclear pore complex (NPC).</text>
</comment>
<organism evidence="8 9">
    <name type="scientific">Tulasnella calospora MUT 4182</name>
    <dbReference type="NCBI Taxonomy" id="1051891"/>
    <lineage>
        <taxon>Eukaryota</taxon>
        <taxon>Fungi</taxon>
        <taxon>Dikarya</taxon>
        <taxon>Basidiomycota</taxon>
        <taxon>Agaricomycotina</taxon>
        <taxon>Agaricomycetes</taxon>
        <taxon>Cantharellales</taxon>
        <taxon>Tulasnellaceae</taxon>
        <taxon>Tulasnella</taxon>
    </lineage>
</organism>
<dbReference type="Gene3D" id="1.10.3450.20">
    <property type="match status" value="1"/>
</dbReference>
<evidence type="ECO:0000256" key="4">
    <source>
        <dbReference type="ARBA" id="ARBA00023010"/>
    </source>
</evidence>
<dbReference type="EMBL" id="KN823066">
    <property type="protein sequence ID" value="KIO24192.1"/>
    <property type="molecule type" value="Genomic_DNA"/>
</dbReference>
<dbReference type="PANTHER" id="PTHR13003:SF2">
    <property type="entry name" value="NUCLEAR PORE COMPLEX PROTEIN NUP107"/>
    <property type="match status" value="1"/>
</dbReference>
<dbReference type="Proteomes" id="UP000054248">
    <property type="component" value="Unassembled WGS sequence"/>
</dbReference>